<comment type="caution">
    <text evidence="2">The sequence shown here is derived from an EMBL/GenBank/DDBJ whole genome shotgun (WGS) entry which is preliminary data.</text>
</comment>
<evidence type="ECO:0000313" key="3">
    <source>
        <dbReference type="Proteomes" id="UP000612456"/>
    </source>
</evidence>
<keyword evidence="3" id="KW-1185">Reference proteome</keyword>
<organism evidence="2 3">
    <name type="scientific">Paenibacillus nasutitermitis</name>
    <dbReference type="NCBI Taxonomy" id="1652958"/>
    <lineage>
        <taxon>Bacteria</taxon>
        <taxon>Bacillati</taxon>
        <taxon>Bacillota</taxon>
        <taxon>Bacilli</taxon>
        <taxon>Bacillales</taxon>
        <taxon>Paenibacillaceae</taxon>
        <taxon>Paenibacillus</taxon>
    </lineage>
</organism>
<dbReference type="PROSITE" id="PS51257">
    <property type="entry name" value="PROKAR_LIPOPROTEIN"/>
    <property type="match status" value="1"/>
</dbReference>
<feature type="transmembrane region" description="Helical" evidence="1">
    <location>
        <begin position="214"/>
        <end position="233"/>
    </location>
</feature>
<dbReference type="RefSeq" id="WP_188997317.1">
    <property type="nucleotide sequence ID" value="NZ_BMHP01000005.1"/>
</dbReference>
<keyword evidence="1" id="KW-0812">Transmembrane</keyword>
<gene>
    <name evidence="2" type="ORF">GCM10010911_56240</name>
</gene>
<proteinExistence type="predicted"/>
<dbReference type="AlphaFoldDB" id="A0A916ZE38"/>
<accession>A0A916ZE38</accession>
<reference evidence="2" key="1">
    <citation type="journal article" date="2014" name="Int. J. Syst. Evol. Microbiol.">
        <title>Complete genome sequence of Corynebacterium casei LMG S-19264T (=DSM 44701T), isolated from a smear-ripened cheese.</title>
        <authorList>
            <consortium name="US DOE Joint Genome Institute (JGI-PGF)"/>
            <person name="Walter F."/>
            <person name="Albersmeier A."/>
            <person name="Kalinowski J."/>
            <person name="Ruckert C."/>
        </authorList>
    </citation>
    <scope>NUCLEOTIDE SEQUENCE</scope>
    <source>
        <strain evidence="2">CGMCC 1.15178</strain>
    </source>
</reference>
<keyword evidence="1" id="KW-1133">Transmembrane helix</keyword>
<sequence>MNRAADGWGMYMRRRGLLLGLWILAISLLAGCASGTAHITVRKNGSADLDMRVTLKESVQKLTGDKLREQLQAKAEQLGFDFESKAKDQETDYMLHKRFDSLQENMKEWDFAGGNMVTVTKHYFYTKMDVRLSIDLGKYVNPLIQNQEWVKVPEYLLKLTLQRLHLDFMLTLPISTFGNNNADEVKGNTMKWILSLTKPTEIHFAFLIPRIKHILIGAGVLLAVLVLLIILFIRWIRIRKRRRNAAVDPGATPEDKQGGNGDE</sequence>
<dbReference type="EMBL" id="BMHP01000005">
    <property type="protein sequence ID" value="GGD90324.1"/>
    <property type="molecule type" value="Genomic_DNA"/>
</dbReference>
<reference evidence="2" key="2">
    <citation type="submission" date="2020-09" db="EMBL/GenBank/DDBJ databases">
        <authorList>
            <person name="Sun Q."/>
            <person name="Zhou Y."/>
        </authorList>
    </citation>
    <scope>NUCLEOTIDE SEQUENCE</scope>
    <source>
        <strain evidence="2">CGMCC 1.15178</strain>
    </source>
</reference>
<protein>
    <recommendedName>
        <fullName evidence="4">DUF3153 domain-containing protein</fullName>
    </recommendedName>
</protein>
<evidence type="ECO:0008006" key="4">
    <source>
        <dbReference type="Google" id="ProtNLM"/>
    </source>
</evidence>
<name>A0A916ZE38_9BACL</name>
<dbReference type="Proteomes" id="UP000612456">
    <property type="component" value="Unassembled WGS sequence"/>
</dbReference>
<evidence type="ECO:0000313" key="2">
    <source>
        <dbReference type="EMBL" id="GGD90324.1"/>
    </source>
</evidence>
<keyword evidence="1" id="KW-0472">Membrane</keyword>
<evidence type="ECO:0000256" key="1">
    <source>
        <dbReference type="SAM" id="Phobius"/>
    </source>
</evidence>